<accession>A0A3M8DEB4</accession>
<dbReference type="Proteomes" id="UP000281915">
    <property type="component" value="Unassembled WGS sequence"/>
</dbReference>
<dbReference type="PRINTS" id="PR00035">
    <property type="entry name" value="HTHGNTR"/>
</dbReference>
<dbReference type="RefSeq" id="WP_122912156.1">
    <property type="nucleotide sequence ID" value="NZ_RHHT01000003.1"/>
</dbReference>
<evidence type="ECO:0000313" key="5">
    <source>
        <dbReference type="EMBL" id="RNB85655.1"/>
    </source>
</evidence>
<dbReference type="InterPro" id="IPR000524">
    <property type="entry name" value="Tscrpt_reg_HTH_GntR"/>
</dbReference>
<dbReference type="AlphaFoldDB" id="A0A3M8DEB4"/>
<evidence type="ECO:0000259" key="4">
    <source>
        <dbReference type="PROSITE" id="PS50949"/>
    </source>
</evidence>
<dbReference type="InterPro" id="IPR036388">
    <property type="entry name" value="WH-like_DNA-bd_sf"/>
</dbReference>
<dbReference type="PANTHER" id="PTHR38445:SF9">
    <property type="entry name" value="HTH-TYPE TRANSCRIPTIONAL REPRESSOR YTRA"/>
    <property type="match status" value="1"/>
</dbReference>
<evidence type="ECO:0000256" key="1">
    <source>
        <dbReference type="ARBA" id="ARBA00023015"/>
    </source>
</evidence>
<organism evidence="5 6">
    <name type="scientific">Brevibacillus panacihumi</name>
    <dbReference type="NCBI Taxonomy" id="497735"/>
    <lineage>
        <taxon>Bacteria</taxon>
        <taxon>Bacillati</taxon>
        <taxon>Bacillota</taxon>
        <taxon>Bacilli</taxon>
        <taxon>Bacillales</taxon>
        <taxon>Paenibacillaceae</taxon>
        <taxon>Brevibacillus</taxon>
    </lineage>
</organism>
<dbReference type="InterPro" id="IPR036390">
    <property type="entry name" value="WH_DNA-bd_sf"/>
</dbReference>
<gene>
    <name evidence="5" type="ORF">EDM58_03790</name>
</gene>
<dbReference type="SMART" id="SM00345">
    <property type="entry name" value="HTH_GNTR"/>
    <property type="match status" value="1"/>
</dbReference>
<dbReference type="PROSITE" id="PS50949">
    <property type="entry name" value="HTH_GNTR"/>
    <property type="match status" value="1"/>
</dbReference>
<evidence type="ECO:0000256" key="2">
    <source>
        <dbReference type="ARBA" id="ARBA00023125"/>
    </source>
</evidence>
<evidence type="ECO:0000313" key="6">
    <source>
        <dbReference type="Proteomes" id="UP000281915"/>
    </source>
</evidence>
<dbReference type="GO" id="GO:0003700">
    <property type="term" value="F:DNA-binding transcription factor activity"/>
    <property type="evidence" value="ECO:0007669"/>
    <property type="project" value="InterPro"/>
</dbReference>
<dbReference type="Gene3D" id="1.10.10.10">
    <property type="entry name" value="Winged helix-like DNA-binding domain superfamily/Winged helix DNA-binding domain"/>
    <property type="match status" value="1"/>
</dbReference>
<sequence length="322" mass="35659">MKHSASAPIRISADFPLPIHVQIKDQLKMLIGLGMLQPGDSLPPAGQLAEQLQVNRNTVNAVYTQLRDEGLVLMQKGRGTAVASNQQVTAFRIRQQPLYEQARHLLTEASDRGLPLDELLLACFAYRQLFSLQSKHEPVWLLVECKGHDHLFYRQEVERLFGIQLRVAFLDDPESSVLEAMKEADGIISTLNHADEVKTLAAQIDKSVLTIGATLEPAALLQIARLNPQSTVAFVCLGKNGGEWMLRKVAEAGIDHMNSIPVGIGQTDLLQQLIHSADYLYASAAVYEQVQQLAPEKTRLYPMVLEQSSLSLLQDVRASLHS</sequence>
<keyword evidence="3" id="KW-0804">Transcription</keyword>
<keyword evidence="2" id="KW-0238">DNA-binding</keyword>
<dbReference type="EMBL" id="RHHT01000003">
    <property type="protein sequence ID" value="RNB85655.1"/>
    <property type="molecule type" value="Genomic_DNA"/>
</dbReference>
<dbReference type="Pfam" id="PF00392">
    <property type="entry name" value="GntR"/>
    <property type="match status" value="1"/>
</dbReference>
<dbReference type="PANTHER" id="PTHR38445">
    <property type="entry name" value="HTH-TYPE TRANSCRIPTIONAL REPRESSOR YTRA"/>
    <property type="match status" value="1"/>
</dbReference>
<comment type="caution">
    <text evidence="5">The sequence shown here is derived from an EMBL/GenBank/DDBJ whole genome shotgun (WGS) entry which is preliminary data.</text>
</comment>
<dbReference type="SUPFAM" id="SSF46785">
    <property type="entry name" value="Winged helix' DNA-binding domain"/>
    <property type="match status" value="1"/>
</dbReference>
<name>A0A3M8DEB4_9BACL</name>
<feature type="domain" description="HTH gntR-type" evidence="4">
    <location>
        <begin position="17"/>
        <end position="85"/>
    </location>
</feature>
<protein>
    <submittedName>
        <fullName evidence="5">GntR family transcriptional regulator</fullName>
    </submittedName>
</protein>
<dbReference type="GO" id="GO:0003677">
    <property type="term" value="F:DNA binding"/>
    <property type="evidence" value="ECO:0007669"/>
    <property type="project" value="UniProtKB-KW"/>
</dbReference>
<keyword evidence="1" id="KW-0805">Transcription regulation</keyword>
<evidence type="ECO:0000256" key="3">
    <source>
        <dbReference type="ARBA" id="ARBA00023163"/>
    </source>
</evidence>
<proteinExistence type="predicted"/>
<reference evidence="5 6" key="1">
    <citation type="submission" date="2018-10" db="EMBL/GenBank/DDBJ databases">
        <title>Phylogenomics of Brevibacillus.</title>
        <authorList>
            <person name="Dunlap C."/>
        </authorList>
    </citation>
    <scope>NUCLEOTIDE SEQUENCE [LARGE SCALE GENOMIC DNA]</scope>
    <source>
        <strain evidence="5 6">JCM 15085</strain>
    </source>
</reference>
<dbReference type="CDD" id="cd07377">
    <property type="entry name" value="WHTH_GntR"/>
    <property type="match status" value="1"/>
</dbReference>